<keyword evidence="7" id="KW-1185">Reference proteome</keyword>
<protein>
    <submittedName>
        <fullName evidence="8">Glutamic acid-rich protein isoform X1</fullName>
    </submittedName>
</protein>
<dbReference type="GO" id="GO:0003723">
    <property type="term" value="F:RNA binding"/>
    <property type="evidence" value="ECO:0007669"/>
    <property type="project" value="UniProtKB-UniRule"/>
</dbReference>
<dbReference type="SMART" id="SM00360">
    <property type="entry name" value="RRM"/>
    <property type="match status" value="1"/>
</dbReference>
<evidence type="ECO:0000259" key="6">
    <source>
        <dbReference type="PROSITE" id="PS50102"/>
    </source>
</evidence>
<feature type="region of interest" description="Disordered" evidence="5">
    <location>
        <begin position="1"/>
        <end position="64"/>
    </location>
</feature>
<dbReference type="GO" id="GO:0010468">
    <property type="term" value="P:regulation of gene expression"/>
    <property type="evidence" value="ECO:0007669"/>
    <property type="project" value="TreeGrafter"/>
</dbReference>
<evidence type="ECO:0000256" key="1">
    <source>
        <dbReference type="ARBA" id="ARBA00004123"/>
    </source>
</evidence>
<feature type="compositionally biased region" description="Basic and acidic residues" evidence="5">
    <location>
        <begin position="52"/>
        <end position="64"/>
    </location>
</feature>
<sequence length="234" mass="26081">MVQIESKETASKMAKNKTTKRGAAAVATKAKTPEIGQKRKHSNQGSGSSQPELKKAKSEPQKFEHEVFVSKLNKTTTKETIEEYFSKYGKVLSVTLPLHRKDNPKNLVNRTFAFVAFSSASEKDAVLAVDHKLEKFKLVVKDSKDPSKGNSKAEKVVEEEVDSGEEEEAVEEEEGDVDEEEDEDEEDNEEDDDGEAESGEEAEDEENVEGEEDDDDDNDDNEEGEEAEEAEDDE</sequence>
<accession>A0A8B7PHQ4</accession>
<dbReference type="CDD" id="cd00590">
    <property type="entry name" value="RRM_SF"/>
    <property type="match status" value="1"/>
</dbReference>
<dbReference type="InterPro" id="IPR012677">
    <property type="entry name" value="Nucleotide-bd_a/b_plait_sf"/>
</dbReference>
<name>A0A8B7PHQ4_HYAAZ</name>
<evidence type="ECO:0000256" key="5">
    <source>
        <dbReference type="SAM" id="MobiDB-lite"/>
    </source>
</evidence>
<dbReference type="SUPFAM" id="SSF54928">
    <property type="entry name" value="RNA-binding domain, RBD"/>
    <property type="match status" value="1"/>
</dbReference>
<dbReference type="PANTHER" id="PTHR48033">
    <property type="entry name" value="RNA-BINDING (RRM/RBD/RNP MOTIFS) FAMILY PROTEIN"/>
    <property type="match status" value="1"/>
</dbReference>
<dbReference type="GeneID" id="108681066"/>
<evidence type="ECO:0000256" key="2">
    <source>
        <dbReference type="ARBA" id="ARBA00022884"/>
    </source>
</evidence>
<dbReference type="InterPro" id="IPR035979">
    <property type="entry name" value="RBD_domain_sf"/>
</dbReference>
<dbReference type="Pfam" id="PF00076">
    <property type="entry name" value="RRM_1"/>
    <property type="match status" value="1"/>
</dbReference>
<evidence type="ECO:0000313" key="7">
    <source>
        <dbReference type="Proteomes" id="UP000694843"/>
    </source>
</evidence>
<comment type="subcellular location">
    <subcellularLocation>
        <location evidence="1">Nucleus</location>
    </subcellularLocation>
</comment>
<keyword evidence="3" id="KW-0539">Nucleus</keyword>
<feature type="domain" description="RRM" evidence="6">
    <location>
        <begin position="65"/>
        <end position="145"/>
    </location>
</feature>
<feature type="region of interest" description="Disordered" evidence="5">
    <location>
        <begin position="138"/>
        <end position="234"/>
    </location>
</feature>
<keyword evidence="2 4" id="KW-0694">RNA-binding</keyword>
<evidence type="ECO:0000256" key="3">
    <source>
        <dbReference type="ARBA" id="ARBA00023242"/>
    </source>
</evidence>
<dbReference type="InterPro" id="IPR000504">
    <property type="entry name" value="RRM_dom"/>
</dbReference>
<dbReference type="AlphaFoldDB" id="A0A8B7PHQ4"/>
<dbReference type="GO" id="GO:0000785">
    <property type="term" value="C:chromatin"/>
    <property type="evidence" value="ECO:0007669"/>
    <property type="project" value="TreeGrafter"/>
</dbReference>
<feature type="compositionally biased region" description="Basic and acidic residues" evidence="5">
    <location>
        <begin position="138"/>
        <end position="158"/>
    </location>
</feature>
<evidence type="ECO:0000256" key="4">
    <source>
        <dbReference type="PROSITE-ProRule" id="PRU00176"/>
    </source>
</evidence>
<evidence type="ECO:0000313" key="8">
    <source>
        <dbReference type="RefSeq" id="XP_018025525.1"/>
    </source>
</evidence>
<gene>
    <name evidence="8" type="primary">LOC108681066</name>
</gene>
<dbReference type="RefSeq" id="XP_018025525.1">
    <property type="nucleotide sequence ID" value="XM_018170036.2"/>
</dbReference>
<dbReference type="PANTHER" id="PTHR48033:SF10">
    <property type="entry name" value="RNA-BINDING PROTEIN SQUID"/>
    <property type="match status" value="1"/>
</dbReference>
<dbReference type="GO" id="GO:0005654">
    <property type="term" value="C:nucleoplasm"/>
    <property type="evidence" value="ECO:0007669"/>
    <property type="project" value="TreeGrafter"/>
</dbReference>
<dbReference type="PROSITE" id="PS50102">
    <property type="entry name" value="RRM"/>
    <property type="match status" value="1"/>
</dbReference>
<dbReference type="Gene3D" id="3.30.70.330">
    <property type="match status" value="1"/>
</dbReference>
<dbReference type="Proteomes" id="UP000694843">
    <property type="component" value="Unplaced"/>
</dbReference>
<proteinExistence type="predicted"/>
<dbReference type="OrthoDB" id="5850064at2759"/>
<reference evidence="8" key="1">
    <citation type="submission" date="2025-08" db="UniProtKB">
        <authorList>
            <consortium name="RefSeq"/>
        </authorList>
    </citation>
    <scope>IDENTIFICATION</scope>
    <source>
        <tissue evidence="8">Whole organism</tissue>
    </source>
</reference>
<dbReference type="KEGG" id="hazt:108681066"/>
<organism evidence="7 8">
    <name type="scientific">Hyalella azteca</name>
    <name type="common">Amphipod</name>
    <dbReference type="NCBI Taxonomy" id="294128"/>
    <lineage>
        <taxon>Eukaryota</taxon>
        <taxon>Metazoa</taxon>
        <taxon>Ecdysozoa</taxon>
        <taxon>Arthropoda</taxon>
        <taxon>Crustacea</taxon>
        <taxon>Multicrustacea</taxon>
        <taxon>Malacostraca</taxon>
        <taxon>Eumalacostraca</taxon>
        <taxon>Peracarida</taxon>
        <taxon>Amphipoda</taxon>
        <taxon>Senticaudata</taxon>
        <taxon>Talitrida</taxon>
        <taxon>Talitroidea</taxon>
        <taxon>Hyalellidae</taxon>
        <taxon>Hyalella</taxon>
    </lineage>
</organism>
<feature type="compositionally biased region" description="Acidic residues" evidence="5">
    <location>
        <begin position="159"/>
        <end position="234"/>
    </location>
</feature>
<feature type="compositionally biased region" description="Basic and acidic residues" evidence="5">
    <location>
        <begin position="1"/>
        <end position="10"/>
    </location>
</feature>